<evidence type="ECO:0000256" key="2">
    <source>
        <dbReference type="ARBA" id="ARBA00022603"/>
    </source>
</evidence>
<sequence length="275" mass="30472">GFARPQTIRNCPRVMPNYGTRSFWDAYYTENLQKTRQEEWLCTKRELDGWLEKVMGPKLSVLVIGCGLSDLAERIYDEDECRDITCVDWSRPLIAHKAEENSRARAGLQYHAADMTSPVSFKHFGFDLILDKGLFDCVMCRSDAADAARMLVHNAHQLLRPEGRYVVISSAPPDERLPLLSDLGGADLAEWAGTEVLRAHGASLHDIRADASAGVEPRGATWEPVPEGGGGSAAPGDCVFLYCMHKPRLKSWQEEMALFEGIDTTDGEEEAGDEG</sequence>
<proteinExistence type="inferred from homology"/>
<keyword evidence="3 5" id="KW-0808">Transferase</keyword>
<dbReference type="SUPFAM" id="SSF53335">
    <property type="entry name" value="S-adenosyl-L-methionine-dependent methyltransferases"/>
    <property type="match status" value="1"/>
</dbReference>
<comment type="similarity">
    <text evidence="1">Belongs to the methyltransferase superfamily.</text>
</comment>
<evidence type="ECO:0000256" key="1">
    <source>
        <dbReference type="ARBA" id="ARBA00008361"/>
    </source>
</evidence>
<protein>
    <submittedName>
        <fullName evidence="5">Methyltransferase-like protein 13</fullName>
    </submittedName>
</protein>
<evidence type="ECO:0000313" key="5">
    <source>
        <dbReference type="EMBL" id="JAC80113.1"/>
    </source>
</evidence>
<feature type="domain" description="Methyltransferase type 12" evidence="4">
    <location>
        <begin position="62"/>
        <end position="164"/>
    </location>
</feature>
<dbReference type="PANTHER" id="PTHR12176">
    <property type="entry name" value="SAM-DEPENDENT METHYLTRANSFERASE SUPERFAMILY PROTEIN"/>
    <property type="match status" value="1"/>
</dbReference>
<keyword evidence="2 5" id="KW-0489">Methyltransferase</keyword>
<dbReference type="Gene3D" id="3.40.50.150">
    <property type="entry name" value="Vaccinia Virus protein VP39"/>
    <property type="match status" value="1"/>
</dbReference>
<feature type="non-terminal residue" evidence="5">
    <location>
        <position position="1"/>
    </location>
</feature>
<dbReference type="InterPro" id="IPR013217">
    <property type="entry name" value="Methyltransf_12"/>
</dbReference>
<name>A0A061S7C1_9CHLO</name>
<dbReference type="GO" id="GO:0032259">
    <property type="term" value="P:methylation"/>
    <property type="evidence" value="ECO:0007669"/>
    <property type="project" value="UniProtKB-KW"/>
</dbReference>
<dbReference type="CDD" id="cd02440">
    <property type="entry name" value="AdoMet_MTases"/>
    <property type="match status" value="1"/>
</dbReference>
<evidence type="ECO:0000259" key="4">
    <source>
        <dbReference type="Pfam" id="PF08242"/>
    </source>
</evidence>
<dbReference type="EMBL" id="GBEZ01005165">
    <property type="protein sequence ID" value="JAC80113.1"/>
    <property type="molecule type" value="Transcribed_RNA"/>
</dbReference>
<dbReference type="Pfam" id="PF08242">
    <property type="entry name" value="Methyltransf_12"/>
    <property type="match status" value="1"/>
</dbReference>
<dbReference type="InterPro" id="IPR029063">
    <property type="entry name" value="SAM-dependent_MTases_sf"/>
</dbReference>
<organism evidence="5">
    <name type="scientific">Tetraselmis sp. GSL018</name>
    <dbReference type="NCBI Taxonomy" id="582737"/>
    <lineage>
        <taxon>Eukaryota</taxon>
        <taxon>Viridiplantae</taxon>
        <taxon>Chlorophyta</taxon>
        <taxon>core chlorophytes</taxon>
        <taxon>Chlorodendrophyceae</taxon>
        <taxon>Chlorodendrales</taxon>
        <taxon>Chlorodendraceae</taxon>
        <taxon>Tetraselmis</taxon>
    </lineage>
</organism>
<dbReference type="InterPro" id="IPR051419">
    <property type="entry name" value="Lys/N-term_MeTrsfase_sf"/>
</dbReference>
<dbReference type="AlphaFoldDB" id="A0A061S7C1"/>
<dbReference type="PANTHER" id="PTHR12176:SF79">
    <property type="entry name" value="METHYLTRANSFERASE TYPE 11 DOMAIN-CONTAINING PROTEIN"/>
    <property type="match status" value="1"/>
</dbReference>
<gene>
    <name evidence="5" type="ORF">TSPGSL018_11027</name>
</gene>
<accession>A0A061S7C1</accession>
<dbReference type="GO" id="GO:0008168">
    <property type="term" value="F:methyltransferase activity"/>
    <property type="evidence" value="ECO:0007669"/>
    <property type="project" value="UniProtKB-KW"/>
</dbReference>
<reference evidence="5" key="1">
    <citation type="submission" date="2014-05" db="EMBL/GenBank/DDBJ databases">
        <title>The transcriptome of the halophilic microalga Tetraselmis sp. GSL018 isolated from the Great Salt Lake, Utah.</title>
        <authorList>
            <person name="Jinkerson R.E."/>
            <person name="D'Adamo S."/>
            <person name="Posewitz M.C."/>
        </authorList>
    </citation>
    <scope>NUCLEOTIDE SEQUENCE</scope>
    <source>
        <strain evidence="5">GSL018</strain>
    </source>
</reference>
<evidence type="ECO:0000256" key="3">
    <source>
        <dbReference type="ARBA" id="ARBA00022679"/>
    </source>
</evidence>